<evidence type="ECO:0000313" key="1">
    <source>
        <dbReference type="EMBL" id="EJW91904.1"/>
    </source>
</evidence>
<organism evidence="1">
    <name type="scientific">gut metagenome</name>
    <dbReference type="NCBI Taxonomy" id="749906"/>
    <lineage>
        <taxon>unclassified sequences</taxon>
        <taxon>metagenomes</taxon>
        <taxon>organismal metagenomes</taxon>
    </lineage>
</organism>
<comment type="caution">
    <text evidence="1">The sequence shown here is derived from an EMBL/GenBank/DDBJ whole genome shotgun (WGS) entry which is preliminary data.</text>
</comment>
<accession>J9FX06</accession>
<sequence>MVIYDVGKVVSGEVVGTLVKYFVIQDVRHNAYVTADDVFDVNFFAGFYLEAYDILFACLNETLRFFFTKYQSIAHLHTGVGIVLEVLYGFALGVEFFGGIEGNVSLACIKQLLDVLAIDVTAFTLTVRTVFTSEADPFVKLDAEPLERLNDIIFSTRYETVGVGVLNAEHHVTAVLTGKEVVVEGSTYTADMQRSRGTGCEAHANFSF</sequence>
<protein>
    <submittedName>
        <fullName evidence="1">Uncharacterized protein</fullName>
    </submittedName>
</protein>
<dbReference type="AlphaFoldDB" id="J9FX06"/>
<name>J9FX06_9ZZZZ</name>
<reference evidence="1" key="1">
    <citation type="journal article" date="2012" name="PLoS ONE">
        <title>Gene sets for utilization of primary and secondary nutrition supplies in the distal gut of endangered iberian lynx.</title>
        <authorList>
            <person name="Alcaide M."/>
            <person name="Messina E."/>
            <person name="Richter M."/>
            <person name="Bargiela R."/>
            <person name="Peplies J."/>
            <person name="Huws S.A."/>
            <person name="Newbold C.J."/>
            <person name="Golyshin P.N."/>
            <person name="Simon M.A."/>
            <person name="Lopez G."/>
            <person name="Yakimov M.M."/>
            <person name="Ferrer M."/>
        </authorList>
    </citation>
    <scope>NUCLEOTIDE SEQUENCE</scope>
</reference>
<gene>
    <name evidence="1" type="ORF">EVA_19992</name>
</gene>
<proteinExistence type="predicted"/>
<dbReference type="EMBL" id="AMCI01007874">
    <property type="protein sequence ID" value="EJW91904.1"/>
    <property type="molecule type" value="Genomic_DNA"/>
</dbReference>